<gene>
    <name evidence="1" type="ORF">MANES_07G110700</name>
</gene>
<organism evidence="1">
    <name type="scientific">Manihot esculenta</name>
    <name type="common">Cassava</name>
    <name type="synonym">Jatropha manihot</name>
    <dbReference type="NCBI Taxonomy" id="3983"/>
    <lineage>
        <taxon>Eukaryota</taxon>
        <taxon>Viridiplantae</taxon>
        <taxon>Streptophyta</taxon>
        <taxon>Embryophyta</taxon>
        <taxon>Tracheophyta</taxon>
        <taxon>Spermatophyta</taxon>
        <taxon>Magnoliopsida</taxon>
        <taxon>eudicotyledons</taxon>
        <taxon>Gunneridae</taxon>
        <taxon>Pentapetalae</taxon>
        <taxon>rosids</taxon>
        <taxon>fabids</taxon>
        <taxon>Malpighiales</taxon>
        <taxon>Euphorbiaceae</taxon>
        <taxon>Crotonoideae</taxon>
        <taxon>Manihoteae</taxon>
        <taxon>Manihot</taxon>
    </lineage>
</organism>
<dbReference type="AlphaFoldDB" id="A0A2C9VKJ3"/>
<dbReference type="STRING" id="3983.A0A2C9VKJ3"/>
<dbReference type="PANTHER" id="PTHR33103:SF19">
    <property type="entry name" value="OS09G0544700 PROTEIN"/>
    <property type="match status" value="1"/>
</dbReference>
<dbReference type="Pfam" id="PF05056">
    <property type="entry name" value="DUF674"/>
    <property type="match status" value="1"/>
</dbReference>
<proteinExistence type="predicted"/>
<reference evidence="1" key="1">
    <citation type="submission" date="2016-02" db="EMBL/GenBank/DDBJ databases">
        <title>WGS assembly of Manihot esculenta.</title>
        <authorList>
            <person name="Bredeson J.V."/>
            <person name="Prochnik S.E."/>
            <person name="Lyons J.B."/>
            <person name="Schmutz J."/>
            <person name="Grimwood J."/>
            <person name="Vrebalov J."/>
            <person name="Bart R.S."/>
            <person name="Amuge T."/>
            <person name="Ferguson M.E."/>
            <person name="Green R."/>
            <person name="Putnam N."/>
            <person name="Stites J."/>
            <person name="Rounsley S."/>
            <person name="Rokhsar D.S."/>
        </authorList>
    </citation>
    <scope>NUCLEOTIDE SEQUENCE [LARGE SCALE GENOMIC DNA]</scope>
    <source>
        <tissue evidence="1">Leaf</tissue>
    </source>
</reference>
<accession>A0A2C9VKJ3</accession>
<name>A0A2C9VKJ3_MANES</name>
<protein>
    <submittedName>
        <fullName evidence="1">Uncharacterized protein</fullName>
    </submittedName>
</protein>
<dbReference type="InterPro" id="IPR007750">
    <property type="entry name" value="DUF674"/>
</dbReference>
<dbReference type="EMBL" id="CM004393">
    <property type="protein sequence ID" value="OAY46024.1"/>
    <property type="molecule type" value="Genomic_DNA"/>
</dbReference>
<evidence type="ECO:0000313" key="1">
    <source>
        <dbReference type="EMBL" id="OAY46024.1"/>
    </source>
</evidence>
<sequence>MTTPNLSLKLLVDKKVTRVVFAEGGKSFVDFLFNLLSLPIGTVIKALKNGSMVGCIGNLYGSLENLNEAYMQPNENKGSLLNPRIPAPATEAPLLLPDSNPQPIKTKLLYRCPNHHPCVTDSKDYRCPWCSNNMSEQVAFIGMNDSAANSTSQGGYVKDLVTYMVTDDLSVSIMSMISGVAPLNKFNVKDLMCLRKRWWSLGLTRLLLLSLGVELLKASLKSKAALTNVFLLKKEVKDGAALD</sequence>
<dbReference type="PANTHER" id="PTHR33103">
    <property type="entry name" value="OS01G0153900 PROTEIN"/>
    <property type="match status" value="1"/>
</dbReference>
<dbReference type="OMA" id="KMASIMP"/>